<evidence type="ECO:0000256" key="2">
    <source>
        <dbReference type="ARBA" id="ARBA00022692"/>
    </source>
</evidence>
<feature type="transmembrane region" description="Helical" evidence="6">
    <location>
        <begin position="221"/>
        <end position="241"/>
    </location>
</feature>
<dbReference type="OrthoDB" id="417037at2759"/>
<feature type="transmembrane region" description="Helical" evidence="6">
    <location>
        <begin position="319"/>
        <end position="338"/>
    </location>
</feature>
<feature type="region of interest" description="Disordered" evidence="5">
    <location>
        <begin position="1"/>
        <end position="75"/>
    </location>
</feature>
<proteinExistence type="predicted"/>
<dbReference type="InterPro" id="IPR004853">
    <property type="entry name" value="Sugar_P_trans_dom"/>
</dbReference>
<sequence>MSDNDSRKSSTGIIASESSSRASSPNTSRGDVDVDDEDNKSIHSEVDYKDVELAPLTPKNKDDNADTAEEEAGLLVDPHKNRNTSEWISFIVKKNGKVLSTCLSYSFCSVSMVLVNKSLASSYNHLIDGDLNILLVVIQAIVAVFAVEGCKRLGWVDYPSFSFETAKEWAPVNIFFCLMLFTGMSSLQYNSVPMVTIFKNVSNITTAVGDYYCFGNKPEPLVVVAFGIMLSGAVAAASNDLSLSPMGILWMIGNCVSASGYVLYMKHATEKVKLSKFGMVFYNNVLCVVFLLPVAIAMGQTTVFFTTPAIHTPDYAMKNLFAGLVGFLLNFASLSCVATSGPTTYVTIGSLNKIPVAILGYYIFDSVISQETWFFIAVSMCGGFLYSYAKLISSSSPRTNRTK</sequence>
<dbReference type="InterPro" id="IPR037185">
    <property type="entry name" value="EmrE-like"/>
</dbReference>
<dbReference type="Pfam" id="PF03151">
    <property type="entry name" value="TPT"/>
    <property type="match status" value="1"/>
</dbReference>
<dbReference type="KEGG" id="fcy:FRACYDRAFT_212325"/>
<dbReference type="InterPro" id="IPR050186">
    <property type="entry name" value="TPT_transporter"/>
</dbReference>
<evidence type="ECO:0000259" key="7">
    <source>
        <dbReference type="Pfam" id="PF03151"/>
    </source>
</evidence>
<comment type="subcellular location">
    <subcellularLocation>
        <location evidence="1">Membrane</location>
        <topology evidence="1">Multi-pass membrane protein</topology>
    </subcellularLocation>
</comment>
<dbReference type="PANTHER" id="PTHR11132">
    <property type="entry name" value="SOLUTE CARRIER FAMILY 35"/>
    <property type="match status" value="1"/>
</dbReference>
<evidence type="ECO:0000256" key="1">
    <source>
        <dbReference type="ARBA" id="ARBA00004141"/>
    </source>
</evidence>
<evidence type="ECO:0000256" key="5">
    <source>
        <dbReference type="SAM" id="MobiDB-lite"/>
    </source>
</evidence>
<feature type="transmembrane region" description="Helical" evidence="6">
    <location>
        <begin position="370"/>
        <end position="389"/>
    </location>
</feature>
<feature type="compositionally biased region" description="Basic and acidic residues" evidence="5">
    <location>
        <begin position="39"/>
        <end position="52"/>
    </location>
</feature>
<keyword evidence="2 6" id="KW-0812">Transmembrane</keyword>
<dbReference type="SUPFAM" id="SSF103481">
    <property type="entry name" value="Multidrug resistance efflux transporter EmrE"/>
    <property type="match status" value="1"/>
</dbReference>
<dbReference type="Proteomes" id="UP000095751">
    <property type="component" value="Unassembled WGS sequence"/>
</dbReference>
<feature type="transmembrane region" description="Helical" evidence="6">
    <location>
        <begin position="247"/>
        <end position="265"/>
    </location>
</feature>
<evidence type="ECO:0000313" key="8">
    <source>
        <dbReference type="EMBL" id="OEU09349.1"/>
    </source>
</evidence>
<evidence type="ECO:0000256" key="3">
    <source>
        <dbReference type="ARBA" id="ARBA00022989"/>
    </source>
</evidence>
<feature type="transmembrane region" description="Helical" evidence="6">
    <location>
        <begin position="345"/>
        <end position="364"/>
    </location>
</feature>
<dbReference type="GO" id="GO:0016020">
    <property type="term" value="C:membrane"/>
    <property type="evidence" value="ECO:0007669"/>
    <property type="project" value="UniProtKB-SubCell"/>
</dbReference>
<dbReference type="InParanoid" id="A0A1E7EU37"/>
<feature type="transmembrane region" description="Helical" evidence="6">
    <location>
        <begin position="169"/>
        <end position="189"/>
    </location>
</feature>
<keyword evidence="9" id="KW-1185">Reference proteome</keyword>
<protein>
    <submittedName>
        <fullName evidence="8">Putative GDP-mannose transporter</fullName>
    </submittedName>
</protein>
<reference evidence="8 9" key="1">
    <citation type="submission" date="2016-09" db="EMBL/GenBank/DDBJ databases">
        <title>Extensive genetic diversity and differential bi-allelic expression allows diatom success in the polar Southern Ocean.</title>
        <authorList>
            <consortium name="DOE Joint Genome Institute"/>
            <person name="Mock T."/>
            <person name="Otillar R.P."/>
            <person name="Strauss J."/>
            <person name="Dupont C."/>
            <person name="Frickenhaus S."/>
            <person name="Maumus F."/>
            <person name="Mcmullan M."/>
            <person name="Sanges R."/>
            <person name="Schmutz J."/>
            <person name="Toseland A."/>
            <person name="Valas R."/>
            <person name="Veluchamy A."/>
            <person name="Ward B.J."/>
            <person name="Allen A."/>
            <person name="Barry K."/>
            <person name="Falciatore A."/>
            <person name="Ferrante M."/>
            <person name="Fortunato A.E."/>
            <person name="Gloeckner G."/>
            <person name="Gruber A."/>
            <person name="Hipkin R."/>
            <person name="Janech M."/>
            <person name="Kroth P."/>
            <person name="Leese F."/>
            <person name="Lindquist E."/>
            <person name="Lyon B.R."/>
            <person name="Martin J."/>
            <person name="Mayer C."/>
            <person name="Parker M."/>
            <person name="Quesneville H."/>
            <person name="Raymond J."/>
            <person name="Uhlig C."/>
            <person name="Valentin K.U."/>
            <person name="Worden A.Z."/>
            <person name="Armbrust E.V."/>
            <person name="Bowler C."/>
            <person name="Green B."/>
            <person name="Moulton V."/>
            <person name="Van Oosterhout C."/>
            <person name="Grigoriev I."/>
        </authorList>
    </citation>
    <scope>NUCLEOTIDE SEQUENCE [LARGE SCALE GENOMIC DNA]</scope>
    <source>
        <strain evidence="8 9">CCMP1102</strain>
    </source>
</reference>
<evidence type="ECO:0000313" key="9">
    <source>
        <dbReference type="Proteomes" id="UP000095751"/>
    </source>
</evidence>
<feature type="transmembrane region" description="Helical" evidence="6">
    <location>
        <begin position="277"/>
        <end position="299"/>
    </location>
</feature>
<name>A0A1E7EU37_9STRA</name>
<feature type="domain" description="Sugar phosphate transporter" evidence="7">
    <location>
        <begin position="100"/>
        <end position="387"/>
    </location>
</feature>
<dbReference type="AlphaFoldDB" id="A0A1E7EU37"/>
<evidence type="ECO:0000256" key="6">
    <source>
        <dbReference type="SAM" id="Phobius"/>
    </source>
</evidence>
<dbReference type="EMBL" id="KV784376">
    <property type="protein sequence ID" value="OEU09349.1"/>
    <property type="molecule type" value="Genomic_DNA"/>
</dbReference>
<accession>A0A1E7EU37</accession>
<feature type="compositionally biased region" description="Low complexity" evidence="5">
    <location>
        <begin position="9"/>
        <end position="28"/>
    </location>
</feature>
<keyword evidence="3 6" id="KW-1133">Transmembrane helix</keyword>
<feature type="transmembrane region" description="Helical" evidence="6">
    <location>
        <begin position="131"/>
        <end position="149"/>
    </location>
</feature>
<organism evidence="8 9">
    <name type="scientific">Fragilariopsis cylindrus CCMP1102</name>
    <dbReference type="NCBI Taxonomy" id="635003"/>
    <lineage>
        <taxon>Eukaryota</taxon>
        <taxon>Sar</taxon>
        <taxon>Stramenopiles</taxon>
        <taxon>Ochrophyta</taxon>
        <taxon>Bacillariophyta</taxon>
        <taxon>Bacillariophyceae</taxon>
        <taxon>Bacillariophycidae</taxon>
        <taxon>Bacillariales</taxon>
        <taxon>Bacillariaceae</taxon>
        <taxon>Fragilariopsis</taxon>
    </lineage>
</organism>
<gene>
    <name evidence="8" type="ORF">FRACYDRAFT_212325</name>
</gene>
<keyword evidence="4 6" id="KW-0472">Membrane</keyword>
<evidence type="ECO:0000256" key="4">
    <source>
        <dbReference type="ARBA" id="ARBA00023136"/>
    </source>
</evidence>